<accession>A0A8H5D8G1</accession>
<organism evidence="2 3">
    <name type="scientific">Leucocoprinus leucothites</name>
    <dbReference type="NCBI Taxonomy" id="201217"/>
    <lineage>
        <taxon>Eukaryota</taxon>
        <taxon>Fungi</taxon>
        <taxon>Dikarya</taxon>
        <taxon>Basidiomycota</taxon>
        <taxon>Agaricomycotina</taxon>
        <taxon>Agaricomycetes</taxon>
        <taxon>Agaricomycetidae</taxon>
        <taxon>Agaricales</taxon>
        <taxon>Agaricineae</taxon>
        <taxon>Agaricaceae</taxon>
        <taxon>Leucocoprinus</taxon>
    </lineage>
</organism>
<protein>
    <submittedName>
        <fullName evidence="2">Uncharacterized protein</fullName>
    </submittedName>
</protein>
<dbReference type="EMBL" id="JAACJO010000008">
    <property type="protein sequence ID" value="KAF5354653.1"/>
    <property type="molecule type" value="Genomic_DNA"/>
</dbReference>
<evidence type="ECO:0000256" key="1">
    <source>
        <dbReference type="ARBA" id="ARBA00010954"/>
    </source>
</evidence>
<comment type="similarity">
    <text evidence="1">Belongs to the TCP11 family.</text>
</comment>
<dbReference type="PANTHER" id="PTHR12832:SF11">
    <property type="entry name" value="LD23868P"/>
    <property type="match status" value="1"/>
</dbReference>
<evidence type="ECO:0000313" key="3">
    <source>
        <dbReference type="Proteomes" id="UP000559027"/>
    </source>
</evidence>
<evidence type="ECO:0000313" key="2">
    <source>
        <dbReference type="EMBL" id="KAF5354653.1"/>
    </source>
</evidence>
<comment type="caution">
    <text evidence="2">The sequence shown here is derived from an EMBL/GenBank/DDBJ whole genome shotgun (WGS) entry which is preliminary data.</text>
</comment>
<dbReference type="GO" id="GO:0010737">
    <property type="term" value="P:protein kinase A signaling"/>
    <property type="evidence" value="ECO:0007669"/>
    <property type="project" value="TreeGrafter"/>
</dbReference>
<dbReference type="PANTHER" id="PTHR12832">
    <property type="entry name" value="TESTIS-SPECIFIC PROTEIN PBS13 T-COMPLEX 11"/>
    <property type="match status" value="1"/>
</dbReference>
<name>A0A8H5D8G1_9AGAR</name>
<keyword evidence="3" id="KW-1185">Reference proteome</keyword>
<reference evidence="2 3" key="1">
    <citation type="journal article" date="2020" name="ISME J.">
        <title>Uncovering the hidden diversity of litter-decomposition mechanisms in mushroom-forming fungi.</title>
        <authorList>
            <person name="Floudas D."/>
            <person name="Bentzer J."/>
            <person name="Ahren D."/>
            <person name="Johansson T."/>
            <person name="Persson P."/>
            <person name="Tunlid A."/>
        </authorList>
    </citation>
    <scope>NUCLEOTIDE SEQUENCE [LARGE SCALE GENOMIC DNA]</scope>
    <source>
        <strain evidence="2 3">CBS 146.42</strain>
    </source>
</reference>
<dbReference type="Pfam" id="PF05794">
    <property type="entry name" value="Tcp11"/>
    <property type="match status" value="1"/>
</dbReference>
<sequence length="556" mass="61732">MDGLHHSNLVQPDSSMNLSAELIQAVNRTYLLHFLAIDPDKILPPGKSLISVVTQERLVLLDQQAENDGKPSPARVQEQVTKTMQRAFWDTTAEKLSSSDPSEQNTHLKRLLNDLHEAISPLLPPQNVLLKILSLPPPPSIAPLYSFVVILKDVLITLRGRCAPIRDSEIDSQLEQLENLPPMPLDVEGANGVSVVAALVTHCLEAIITIINNMKIDLHDFLLGSMNEEQLRALVMREAKVRERALVIQLWSPQDRVGDNRRGDDIIREAWRSWCRQNEGAGVYLEENRWKMRLLQAIFATKAVSCVPPSQATTTPNATSPVENGLPPQLFFSSASLYKLQDHLQAVVIAASLRSLTRLPPSASLSPTTSVQASAQSFMQRVWALLEAELDVQADREDATNDDSLRLINLEDEVVRARQLVAGTLDPNEEQKLREAVRRTLQPSDPVFSLLQKRLRDALLKGTVGGSTSRKQVEVPELLKAGRSPRGTPTNGKRLKLMISDEEVFDMREIASPSIVGLISPIKGFEDPVLSKAIEEAFLQLTKIVGWTENVWGDLV</sequence>
<dbReference type="AlphaFoldDB" id="A0A8H5D8G1"/>
<dbReference type="InterPro" id="IPR008862">
    <property type="entry name" value="Tcp11"/>
</dbReference>
<dbReference type="Proteomes" id="UP000559027">
    <property type="component" value="Unassembled WGS sequence"/>
</dbReference>
<dbReference type="OrthoDB" id="276323at2759"/>
<proteinExistence type="inferred from homology"/>
<gene>
    <name evidence="2" type="ORF">D9756_005358</name>
</gene>